<keyword evidence="4" id="KW-1185">Reference proteome</keyword>
<proteinExistence type="predicted"/>
<feature type="compositionally biased region" description="Pro residues" evidence="1">
    <location>
        <begin position="376"/>
        <end position="410"/>
    </location>
</feature>
<dbReference type="Gene3D" id="3.90.1720.10">
    <property type="entry name" value="endopeptidase domain like (from Nostoc punctiforme)"/>
    <property type="match status" value="1"/>
</dbReference>
<feature type="domain" description="DUF5047" evidence="2">
    <location>
        <begin position="486"/>
        <end position="608"/>
    </location>
</feature>
<comment type="caution">
    <text evidence="3">The sequence shown here is derived from an EMBL/GenBank/DDBJ whole genome shotgun (WGS) entry which is preliminary data.</text>
</comment>
<dbReference type="Gene3D" id="1.10.530.10">
    <property type="match status" value="1"/>
</dbReference>
<evidence type="ECO:0000313" key="4">
    <source>
        <dbReference type="Proteomes" id="UP000037397"/>
    </source>
</evidence>
<feature type="compositionally biased region" description="Polar residues" evidence="1">
    <location>
        <begin position="333"/>
        <end position="352"/>
    </location>
</feature>
<dbReference type="STRING" id="1631356.VV01_14695"/>
<dbReference type="RefSeq" id="WP_050670527.1">
    <property type="nucleotide sequence ID" value="NZ_LAIR01000002.1"/>
</dbReference>
<feature type="region of interest" description="Disordered" evidence="1">
    <location>
        <begin position="333"/>
        <end position="426"/>
    </location>
</feature>
<dbReference type="AlphaFoldDB" id="A0A0L6CK47"/>
<gene>
    <name evidence="3" type="ORF">VV01_14695</name>
</gene>
<dbReference type="SUPFAM" id="SSF53955">
    <property type="entry name" value="Lysozyme-like"/>
    <property type="match status" value="1"/>
</dbReference>
<accession>A0A0L6CK47</accession>
<name>A0A0L6CK47_9MICO</name>
<organism evidence="3 4">
    <name type="scientific">Luteipulveratus halotolerans</name>
    <dbReference type="NCBI Taxonomy" id="1631356"/>
    <lineage>
        <taxon>Bacteria</taxon>
        <taxon>Bacillati</taxon>
        <taxon>Actinomycetota</taxon>
        <taxon>Actinomycetes</taxon>
        <taxon>Micrococcales</taxon>
        <taxon>Dermacoccaceae</taxon>
        <taxon>Luteipulveratus</taxon>
    </lineage>
</organism>
<dbReference type="OrthoDB" id="3809801at2"/>
<dbReference type="InterPro" id="IPR032490">
    <property type="entry name" value="DUF5047"/>
</dbReference>
<dbReference type="Proteomes" id="UP000037397">
    <property type="component" value="Unassembled WGS sequence"/>
</dbReference>
<dbReference type="InterPro" id="IPR023346">
    <property type="entry name" value="Lysozyme-like_dom_sf"/>
</dbReference>
<dbReference type="Pfam" id="PF16466">
    <property type="entry name" value="DUF5047"/>
    <property type="match status" value="1"/>
</dbReference>
<reference evidence="4" key="1">
    <citation type="submission" date="2015-03" db="EMBL/GenBank/DDBJ databases">
        <title>Luteipulveratus halotolerans sp. nov., a novel actinobacterium (Dermacoccaceae) from Sarawak, Malaysia.</title>
        <authorList>
            <person name="Juboi H."/>
            <person name="Basik A."/>
            <person name="Shamsul S.S."/>
            <person name="Arnold P."/>
            <person name="Schmitt E.K."/>
            <person name="Sanglier J.-J."/>
            <person name="Yeo T."/>
        </authorList>
    </citation>
    <scope>NUCLEOTIDE SEQUENCE [LARGE SCALE GENOMIC DNA]</scope>
    <source>
        <strain evidence="4">C296001</strain>
    </source>
</reference>
<evidence type="ECO:0000259" key="2">
    <source>
        <dbReference type="Pfam" id="PF16466"/>
    </source>
</evidence>
<dbReference type="EMBL" id="LAIR01000002">
    <property type="protein sequence ID" value="KNX38109.1"/>
    <property type="molecule type" value="Genomic_DNA"/>
</dbReference>
<sequence>MALTGAHIKTALASVGAVGGQVVTFDRLAAGANEAMKMMGVRTLNQAAAFLATMAQESAYFRTTREYGTGQRYAPYIGRTFEQVTWQSNYRAFGSWAKSKGLVTDGNVFVNNPSALGDMRWAWLGGVWYWTIPRTTWGTYKNLMQVADTGSILLVSRAVNRGTPLSTGTPYGMTERTRMFNAFKALGSSIVPTAASAPKPPVTSPTTQPSGTILGTPGQIVASANALWTKYKGKYYGTAWPGLAELGRQPEYWCADFVRLAIRKGTGYDWAKYCSSPAYTPALVAWMKKDDLWDQVSYAAAKPGDVIFYLRSNGTPYHVGIVEFSQTTGHNLRTIEGNTSTPGISESMSNGGTVAKKTRDDRTYSTIIFRGTFWTPPTPAPTPENPTPTPDDPVDPEQPNPTPPDPTPENPDPEPPEPSWPDPPILNLIDRPFGDLVRTMPVADLTVSPAFLAAHVESHEVASRVDAWLGDQPVWPNLPLLQDESSVRVDLDSNVRRTASLTFQADYDSDGRDLARVLMQPGVELRVTTGVRHGNGASELVPVHTGRCMTPSASWPEGRIRVESPDLMVMVAQNGFTRPVVSNPACTYVDAIAYLIEECDPQAQIVDLTGNDETIPEVVWADDLTSRINAVTALAAAIGARVYASPVPHVYVIRPITTPGAPALWEFAHKETLIDVDTKVDWSKVYNAWRVVTERADQAAVQGVYEDTNPASATRVDGPFGVNRNTMRTSLLTSREQCEAAAKALCDRSVGNRLDVAFTGLRNPLLEADDPITVITDTDAYDLVLGSFTVPLGNQGVIDAQARSFDISALTSLTGGA</sequence>
<evidence type="ECO:0000313" key="3">
    <source>
        <dbReference type="EMBL" id="KNX38109.1"/>
    </source>
</evidence>
<protein>
    <recommendedName>
        <fullName evidence="2">DUF5047 domain-containing protein</fullName>
    </recommendedName>
</protein>
<evidence type="ECO:0000256" key="1">
    <source>
        <dbReference type="SAM" id="MobiDB-lite"/>
    </source>
</evidence>